<proteinExistence type="inferred from homology"/>
<reference evidence="2" key="1">
    <citation type="journal article" date="2023" name="Mol. Phylogenet. Evol.">
        <title>Genome-scale phylogeny and comparative genomics of the fungal order Sordariales.</title>
        <authorList>
            <person name="Hensen N."/>
            <person name="Bonometti L."/>
            <person name="Westerberg I."/>
            <person name="Brannstrom I.O."/>
            <person name="Guillou S."/>
            <person name="Cros-Aarteil S."/>
            <person name="Calhoun S."/>
            <person name="Haridas S."/>
            <person name="Kuo A."/>
            <person name="Mondo S."/>
            <person name="Pangilinan J."/>
            <person name="Riley R."/>
            <person name="LaButti K."/>
            <person name="Andreopoulos B."/>
            <person name="Lipzen A."/>
            <person name="Chen C."/>
            <person name="Yan M."/>
            <person name="Daum C."/>
            <person name="Ng V."/>
            <person name="Clum A."/>
            <person name="Steindorff A."/>
            <person name="Ohm R.A."/>
            <person name="Martin F."/>
            <person name="Silar P."/>
            <person name="Natvig D.O."/>
            <person name="Lalanne C."/>
            <person name="Gautier V."/>
            <person name="Ament-Velasquez S.L."/>
            <person name="Kruys A."/>
            <person name="Hutchinson M.I."/>
            <person name="Powell A.J."/>
            <person name="Barry K."/>
            <person name="Miller A.N."/>
            <person name="Grigoriev I.V."/>
            <person name="Debuchy R."/>
            <person name="Gladieux P."/>
            <person name="Hiltunen Thoren M."/>
            <person name="Johannesson H."/>
        </authorList>
    </citation>
    <scope>NUCLEOTIDE SEQUENCE</scope>
    <source>
        <strain evidence="2">PSN243</strain>
    </source>
</reference>
<dbReference type="EMBL" id="MU865914">
    <property type="protein sequence ID" value="KAK4455420.1"/>
    <property type="molecule type" value="Genomic_DNA"/>
</dbReference>
<comment type="subunit">
    <text evidence="1">Component of the Mediator complex.</text>
</comment>
<sequence>MALAMPHEVFITAVINDADANKARAILAGITEMKERHQYLLVRHFERGPADRDPKILDSLKEYQKERGPNAARWQQFAQTLLRQEYIVQEHIDVTTEVAAANGGDIPLTFPPSKPRLLRWDDFPDPPGNAIPEFITQRRILEITDPRVEKILTDIKFVPRNTSIQESYKWWSNSLEYHLAKVLLIPQGQAPNLATLQPLAPFWTLYVRSEFDYSPERLQESYAALAGVREILQGVIEFKVFDRRAMDTRVMGQR</sequence>
<dbReference type="GO" id="GO:0016592">
    <property type="term" value="C:mediator complex"/>
    <property type="evidence" value="ECO:0007669"/>
    <property type="project" value="InterPro"/>
</dbReference>
<evidence type="ECO:0000256" key="1">
    <source>
        <dbReference type="RuleBase" id="RU364150"/>
    </source>
</evidence>
<organism evidence="2 3">
    <name type="scientific">Podospora aff. communis PSN243</name>
    <dbReference type="NCBI Taxonomy" id="3040156"/>
    <lineage>
        <taxon>Eukaryota</taxon>
        <taxon>Fungi</taxon>
        <taxon>Dikarya</taxon>
        <taxon>Ascomycota</taxon>
        <taxon>Pezizomycotina</taxon>
        <taxon>Sordariomycetes</taxon>
        <taxon>Sordariomycetidae</taxon>
        <taxon>Sordariales</taxon>
        <taxon>Podosporaceae</taxon>
        <taxon>Podospora</taxon>
    </lineage>
</organism>
<comment type="function">
    <text evidence="1">Component of the Mediator complex, a coactivator involved in the regulated transcription of nearly all RNA polymerase II-dependent genes. Mediator functions as a bridge to convey information from gene-specific regulatory proteins to the basal RNA polymerase II transcription machinery. Mediator is recruited to promoters by direct interactions with regulatory proteins and serves as a scaffold for the assembly of a functional preinitiation complex with RNA polymerase II and the general transcription factors.</text>
</comment>
<gene>
    <name evidence="1" type="primary">MED18</name>
    <name evidence="2" type="ORF">QBC34DRAFT_389864</name>
</gene>
<dbReference type="GO" id="GO:0003712">
    <property type="term" value="F:transcription coregulator activity"/>
    <property type="evidence" value="ECO:0007669"/>
    <property type="project" value="InterPro"/>
</dbReference>
<accession>A0AAV9H612</accession>
<dbReference type="Pfam" id="PF09637">
    <property type="entry name" value="Med18"/>
    <property type="match status" value="1"/>
</dbReference>
<dbReference type="GO" id="GO:0006357">
    <property type="term" value="P:regulation of transcription by RNA polymerase II"/>
    <property type="evidence" value="ECO:0007669"/>
    <property type="project" value="InterPro"/>
</dbReference>
<keyword evidence="1" id="KW-0804">Transcription</keyword>
<evidence type="ECO:0000313" key="3">
    <source>
        <dbReference type="Proteomes" id="UP001321760"/>
    </source>
</evidence>
<keyword evidence="1" id="KW-0539">Nucleus</keyword>
<keyword evidence="1" id="KW-0805">Transcription regulation</keyword>
<comment type="similarity">
    <text evidence="1">Belongs to the Mediator complex subunit 18 family.</text>
</comment>
<keyword evidence="1" id="KW-0010">Activator</keyword>
<keyword evidence="3" id="KW-1185">Reference proteome</keyword>
<dbReference type="Gene3D" id="2.40.320.10">
    <property type="entry name" value="Hypothetical Protein Pfu-838710-001"/>
    <property type="match status" value="1"/>
</dbReference>
<dbReference type="Proteomes" id="UP001321760">
    <property type="component" value="Unassembled WGS sequence"/>
</dbReference>
<comment type="caution">
    <text evidence="2">The sequence shown here is derived from an EMBL/GenBank/DDBJ whole genome shotgun (WGS) entry which is preliminary data.</text>
</comment>
<protein>
    <recommendedName>
        <fullName evidence="1">Mediator of RNA polymerase II transcription subunit 18</fullName>
    </recommendedName>
    <alternativeName>
        <fullName evidence="1">Mediator complex subunit 18</fullName>
    </alternativeName>
</protein>
<name>A0AAV9H612_9PEZI</name>
<dbReference type="InterPro" id="IPR019095">
    <property type="entry name" value="Mediator_Med18"/>
</dbReference>
<comment type="subcellular location">
    <subcellularLocation>
        <location evidence="1">Nucleus</location>
    </subcellularLocation>
</comment>
<dbReference type="AlphaFoldDB" id="A0AAV9H612"/>
<evidence type="ECO:0000313" key="2">
    <source>
        <dbReference type="EMBL" id="KAK4455420.1"/>
    </source>
</evidence>
<reference evidence="2" key="2">
    <citation type="submission" date="2023-05" db="EMBL/GenBank/DDBJ databases">
        <authorList>
            <consortium name="Lawrence Berkeley National Laboratory"/>
            <person name="Steindorff A."/>
            <person name="Hensen N."/>
            <person name="Bonometti L."/>
            <person name="Westerberg I."/>
            <person name="Brannstrom I.O."/>
            <person name="Guillou S."/>
            <person name="Cros-Aarteil S."/>
            <person name="Calhoun S."/>
            <person name="Haridas S."/>
            <person name="Kuo A."/>
            <person name="Mondo S."/>
            <person name="Pangilinan J."/>
            <person name="Riley R."/>
            <person name="Labutti K."/>
            <person name="Andreopoulos B."/>
            <person name="Lipzen A."/>
            <person name="Chen C."/>
            <person name="Yanf M."/>
            <person name="Daum C."/>
            <person name="Ng V."/>
            <person name="Clum A."/>
            <person name="Ohm R."/>
            <person name="Martin F."/>
            <person name="Silar P."/>
            <person name="Natvig D."/>
            <person name="Lalanne C."/>
            <person name="Gautier V."/>
            <person name="Ament-Velasquez S.L."/>
            <person name="Kruys A."/>
            <person name="Hutchinson M.I."/>
            <person name="Powell A.J."/>
            <person name="Barry K."/>
            <person name="Miller A.N."/>
            <person name="Grigoriev I.V."/>
            <person name="Debuchy R."/>
            <person name="Gladieux P."/>
            <person name="Thoren M.H."/>
            <person name="Johannesson H."/>
        </authorList>
    </citation>
    <scope>NUCLEOTIDE SEQUENCE</scope>
    <source>
        <strain evidence="2">PSN243</strain>
    </source>
</reference>